<dbReference type="InterPro" id="IPR029016">
    <property type="entry name" value="GAF-like_dom_sf"/>
</dbReference>
<feature type="transmembrane region" description="Helical" evidence="13">
    <location>
        <begin position="387"/>
        <end position="413"/>
    </location>
</feature>
<keyword evidence="8 15" id="KW-0418">Kinase</keyword>
<keyword evidence="10 13" id="KW-1133">Transmembrane helix</keyword>
<evidence type="ECO:0000256" key="10">
    <source>
        <dbReference type="ARBA" id="ARBA00022989"/>
    </source>
</evidence>
<dbReference type="InterPro" id="IPR003661">
    <property type="entry name" value="HisK_dim/P_dom"/>
</dbReference>
<dbReference type="Proteomes" id="UP001621714">
    <property type="component" value="Unassembled WGS sequence"/>
</dbReference>
<dbReference type="Pfam" id="PF02702">
    <property type="entry name" value="KdpD"/>
    <property type="match status" value="1"/>
</dbReference>
<dbReference type="InterPro" id="IPR036097">
    <property type="entry name" value="HisK_dim/P_sf"/>
</dbReference>
<sequence length="887" mass="99013">MRDYDAERPDPDSLLESVQKAALGQLRIFLGAAPGVGKTYAMLQAAHEAQAEGRDVVIGVAESHDRVETLRLCAGLEQLPLKTVHYAENQFQEFDLERALERAPEILLLDEMAHRNCPGSLHQRRYQDIQMLLDQGIEVWTAVNIQHLESLSDVIMTITGIRMKETVPDALFDRANDLVLIDLPPNALIQRLEQGKIYMPEQAQAALEGYFNSANLSALRELAIQQVAERADQDVIHLMREQGQLGPWPVRMRLLALLRGEAQDLALIRAARRMAERRQVPWEVVFVEDLHTSEQQRIEVSQAYRLAEQLGGQVQQLHGPDRVESFLSYARKVNASTLLIGREGSRWFKWRSTAYQLLDQAKGFELIFTADEAEPTEKKITKEVTRWWGYFHAFAAVVLATGLSFGLVGWLPLANMSLVYLSTVLWVGVKTGVKPALFAALVSFAAYNFFFTIPRFTFAMEHPEELLTVVFFFFVALMGGHLAAQLRHQLLALQRINDHARLLLDFNRSLAVSADKEALGEQARQGVMKMIGVRTGWVTRSQDGHLKFVMAADDSFDDDPRLIGALNWAFESCQPCGAGTPTLNALPWRCQPVMIEEKVAGVLLLEWSQKGGEQATESLLETLVHYTSQALERAQLSHSLEASRVAEETERLRSALLSSISHDLRTPLTAMIGSATTLMTMRQDLSEEDQDLLLSAVLSEGQRLNSYIQNLLDMTRLGHGGLKIERDWVAVDELLAAALRRVETSSSHLKLTCRIEPCLPLLHVHPALIEQALVNVLENAAKFSPEQGEVRVEARQEHGMIRIDVTDQGPGIPVEHRERVFDMFFTGEGNDRGPYGSGLGLAICHGMISAHFGKIEATSGPQGRGACIRLWLPVTELEESESADANA</sequence>
<evidence type="ECO:0000256" key="4">
    <source>
        <dbReference type="ARBA" id="ARBA00022553"/>
    </source>
</evidence>
<evidence type="ECO:0000256" key="1">
    <source>
        <dbReference type="ARBA" id="ARBA00000085"/>
    </source>
</evidence>
<dbReference type="PANTHER" id="PTHR45569:SF1">
    <property type="entry name" value="SENSOR PROTEIN KDPD"/>
    <property type="match status" value="1"/>
</dbReference>
<dbReference type="SMART" id="SM00387">
    <property type="entry name" value="HATPase_c"/>
    <property type="match status" value="1"/>
</dbReference>
<evidence type="ECO:0000256" key="9">
    <source>
        <dbReference type="ARBA" id="ARBA00022840"/>
    </source>
</evidence>
<dbReference type="InterPro" id="IPR005467">
    <property type="entry name" value="His_kinase_dom"/>
</dbReference>
<keyword evidence="4" id="KW-0597">Phosphoprotein</keyword>
<comment type="subcellular location">
    <subcellularLocation>
        <location evidence="2">Membrane</location>
        <topology evidence="2">Multi-pass membrane protein</topology>
    </subcellularLocation>
</comment>
<organism evidence="15 16">
    <name type="scientific">Marinospirillum alkalitolerans</name>
    <dbReference type="NCBI Taxonomy" id="3123374"/>
    <lineage>
        <taxon>Bacteria</taxon>
        <taxon>Pseudomonadati</taxon>
        <taxon>Pseudomonadota</taxon>
        <taxon>Gammaproteobacteria</taxon>
        <taxon>Oceanospirillales</taxon>
        <taxon>Oceanospirillaceae</taxon>
        <taxon>Marinospirillum</taxon>
    </lineage>
</organism>
<dbReference type="RefSeq" id="WP_405338714.1">
    <property type="nucleotide sequence ID" value="NZ_JBANFI010000003.1"/>
</dbReference>
<dbReference type="EMBL" id="JBANFI010000003">
    <property type="protein sequence ID" value="MFK7160727.1"/>
    <property type="molecule type" value="Genomic_DNA"/>
</dbReference>
<evidence type="ECO:0000256" key="2">
    <source>
        <dbReference type="ARBA" id="ARBA00004141"/>
    </source>
</evidence>
<dbReference type="InterPro" id="IPR004358">
    <property type="entry name" value="Sig_transdc_His_kin-like_C"/>
</dbReference>
<evidence type="ECO:0000256" key="6">
    <source>
        <dbReference type="ARBA" id="ARBA00022692"/>
    </source>
</evidence>
<evidence type="ECO:0000256" key="8">
    <source>
        <dbReference type="ARBA" id="ARBA00022777"/>
    </source>
</evidence>
<evidence type="ECO:0000256" key="12">
    <source>
        <dbReference type="ARBA" id="ARBA00023136"/>
    </source>
</evidence>
<keyword evidence="11" id="KW-0902">Two-component regulatory system</keyword>
<evidence type="ECO:0000313" key="16">
    <source>
        <dbReference type="Proteomes" id="UP001621714"/>
    </source>
</evidence>
<comment type="catalytic activity">
    <reaction evidence="1">
        <text>ATP + protein L-histidine = ADP + protein N-phospho-L-histidine.</text>
        <dbReference type="EC" id="2.7.13.3"/>
    </reaction>
</comment>
<keyword evidence="9" id="KW-0067">ATP-binding</keyword>
<proteinExistence type="predicted"/>
<evidence type="ECO:0000256" key="7">
    <source>
        <dbReference type="ARBA" id="ARBA00022741"/>
    </source>
</evidence>
<dbReference type="InterPro" id="IPR027417">
    <property type="entry name" value="P-loop_NTPase"/>
</dbReference>
<evidence type="ECO:0000256" key="11">
    <source>
        <dbReference type="ARBA" id="ARBA00023012"/>
    </source>
</evidence>
<feature type="transmembrane region" description="Helical" evidence="13">
    <location>
        <begin position="466"/>
        <end position="484"/>
    </location>
</feature>
<dbReference type="PROSITE" id="PS50109">
    <property type="entry name" value="HIS_KIN"/>
    <property type="match status" value="1"/>
</dbReference>
<keyword evidence="7" id="KW-0547">Nucleotide-binding</keyword>
<dbReference type="InterPro" id="IPR025201">
    <property type="entry name" value="KdpD_TM"/>
</dbReference>
<dbReference type="PRINTS" id="PR00344">
    <property type="entry name" value="BCTRLSENSOR"/>
</dbReference>
<dbReference type="Gene3D" id="1.20.120.620">
    <property type="entry name" value="Backbone structure of the membrane domain of e. Coli histidine kinase receptor kdpd"/>
    <property type="match status" value="1"/>
</dbReference>
<dbReference type="GO" id="GO:0016301">
    <property type="term" value="F:kinase activity"/>
    <property type="evidence" value="ECO:0007669"/>
    <property type="project" value="UniProtKB-KW"/>
</dbReference>
<evidence type="ECO:0000313" key="15">
    <source>
        <dbReference type="EMBL" id="MFK7160727.1"/>
    </source>
</evidence>
<dbReference type="PANTHER" id="PTHR45569">
    <property type="entry name" value="SENSOR PROTEIN KDPD"/>
    <property type="match status" value="1"/>
</dbReference>
<keyword evidence="12 13" id="KW-0472">Membrane</keyword>
<dbReference type="InterPro" id="IPR003594">
    <property type="entry name" value="HATPase_dom"/>
</dbReference>
<evidence type="ECO:0000256" key="3">
    <source>
        <dbReference type="ARBA" id="ARBA00012438"/>
    </source>
</evidence>
<reference evidence="15 16" key="1">
    <citation type="submission" date="2024-02" db="EMBL/GenBank/DDBJ databases">
        <title>Marinospirillum sp. MEB 164 isolated from Lonar lake sediment.</title>
        <authorList>
            <person name="Joshi A."/>
            <person name="Thite S."/>
        </authorList>
    </citation>
    <scope>NUCLEOTIDE SEQUENCE [LARGE SCALE GENOMIC DNA]</scope>
    <source>
        <strain evidence="15 16">MEB164</strain>
    </source>
</reference>
<dbReference type="EC" id="2.7.13.3" evidence="3"/>
<dbReference type="Gene3D" id="1.10.287.130">
    <property type="match status" value="1"/>
</dbReference>
<dbReference type="Pfam" id="PF02518">
    <property type="entry name" value="HATPase_c"/>
    <property type="match status" value="1"/>
</dbReference>
<dbReference type="InterPro" id="IPR036890">
    <property type="entry name" value="HATPase_C_sf"/>
</dbReference>
<protein>
    <recommendedName>
        <fullName evidence="3">histidine kinase</fullName>
        <ecNumber evidence="3">2.7.13.3</ecNumber>
    </recommendedName>
</protein>
<dbReference type="SMART" id="SM00388">
    <property type="entry name" value="HisKA"/>
    <property type="match status" value="1"/>
</dbReference>
<dbReference type="SMART" id="SM00382">
    <property type="entry name" value="AAA"/>
    <property type="match status" value="1"/>
</dbReference>
<evidence type="ECO:0000256" key="5">
    <source>
        <dbReference type="ARBA" id="ARBA00022679"/>
    </source>
</evidence>
<dbReference type="Gene3D" id="3.30.565.10">
    <property type="entry name" value="Histidine kinase-like ATPase, C-terminal domain"/>
    <property type="match status" value="1"/>
</dbReference>
<dbReference type="InterPro" id="IPR038318">
    <property type="entry name" value="KdpD_sf"/>
</dbReference>
<keyword evidence="6 13" id="KW-0812">Transmembrane</keyword>
<dbReference type="SUPFAM" id="SSF55781">
    <property type="entry name" value="GAF domain-like"/>
    <property type="match status" value="1"/>
</dbReference>
<gene>
    <name evidence="15" type="ORF">V6U78_06715</name>
</gene>
<dbReference type="Pfam" id="PF00512">
    <property type="entry name" value="HisKA"/>
    <property type="match status" value="1"/>
</dbReference>
<feature type="transmembrane region" description="Helical" evidence="13">
    <location>
        <begin position="433"/>
        <end position="454"/>
    </location>
</feature>
<name>A0ABW8PWR4_9GAMM</name>
<evidence type="ECO:0000256" key="13">
    <source>
        <dbReference type="SAM" id="Phobius"/>
    </source>
</evidence>
<dbReference type="CDD" id="cd00082">
    <property type="entry name" value="HisKA"/>
    <property type="match status" value="1"/>
</dbReference>
<comment type="caution">
    <text evidence="15">The sequence shown here is derived from an EMBL/GenBank/DDBJ whole genome shotgun (WGS) entry which is preliminary data.</text>
</comment>
<keyword evidence="5" id="KW-0808">Transferase</keyword>
<dbReference type="InterPro" id="IPR052023">
    <property type="entry name" value="Histidine_kinase_KdpD"/>
</dbReference>
<dbReference type="InterPro" id="IPR003593">
    <property type="entry name" value="AAA+_ATPase"/>
</dbReference>
<dbReference type="SUPFAM" id="SSF55874">
    <property type="entry name" value="ATPase domain of HSP90 chaperone/DNA topoisomerase II/histidine kinase"/>
    <property type="match status" value="1"/>
</dbReference>
<dbReference type="SUPFAM" id="SSF52540">
    <property type="entry name" value="P-loop containing nucleoside triphosphate hydrolases"/>
    <property type="match status" value="1"/>
</dbReference>
<dbReference type="SUPFAM" id="SSF47384">
    <property type="entry name" value="Homodimeric domain of signal transducing histidine kinase"/>
    <property type="match status" value="1"/>
</dbReference>
<dbReference type="Pfam" id="PF13493">
    <property type="entry name" value="DUF4118"/>
    <property type="match status" value="1"/>
</dbReference>
<dbReference type="Gene3D" id="3.40.50.300">
    <property type="entry name" value="P-loop containing nucleotide triphosphate hydrolases"/>
    <property type="match status" value="1"/>
</dbReference>
<feature type="domain" description="Histidine kinase" evidence="14">
    <location>
        <begin position="659"/>
        <end position="876"/>
    </location>
</feature>
<keyword evidence="16" id="KW-1185">Reference proteome</keyword>
<dbReference type="Gene3D" id="3.30.450.40">
    <property type="match status" value="1"/>
</dbReference>
<dbReference type="InterPro" id="IPR003852">
    <property type="entry name" value="Sig_transdc_His_kinase_KdpD_N"/>
</dbReference>
<evidence type="ECO:0000259" key="14">
    <source>
        <dbReference type="PROSITE" id="PS50109"/>
    </source>
</evidence>
<accession>A0ABW8PWR4</accession>